<dbReference type="AlphaFoldDB" id="A0A516PXD1"/>
<sequence length="151" mass="15794">MFGNGLDVRVGGLRAWARGDYACEAAVELLVRGFGGRFASGSWPWVRVDDRSGSCWLDPDEIPAEAGVLSSGERAFLILVAALAGGPPAADLGGVLACLDREHLGLVLAAFAHAGGSHEHAVICWTDEGARFDRPGPLVDWPVMARSVGVA</sequence>
<dbReference type="RefSeq" id="WP_143985794.1">
    <property type="nucleotide sequence ID" value="NZ_CP041692.1"/>
</dbReference>
<evidence type="ECO:0000313" key="1">
    <source>
        <dbReference type="EMBL" id="QDP95828.1"/>
    </source>
</evidence>
<organism evidence="1 2">
    <name type="scientific">Microlunatus elymi</name>
    <dbReference type="NCBI Taxonomy" id="2596828"/>
    <lineage>
        <taxon>Bacteria</taxon>
        <taxon>Bacillati</taxon>
        <taxon>Actinomycetota</taxon>
        <taxon>Actinomycetes</taxon>
        <taxon>Propionibacteriales</taxon>
        <taxon>Propionibacteriaceae</taxon>
        <taxon>Microlunatus</taxon>
    </lineage>
</organism>
<keyword evidence="2" id="KW-1185">Reference proteome</keyword>
<protein>
    <submittedName>
        <fullName evidence="1">Uncharacterized protein</fullName>
    </submittedName>
</protein>
<name>A0A516PXD1_9ACTN</name>
<dbReference type="EMBL" id="CP041692">
    <property type="protein sequence ID" value="QDP95828.1"/>
    <property type="molecule type" value="Genomic_DNA"/>
</dbReference>
<accession>A0A516PXD1</accession>
<dbReference type="KEGG" id="mik:FOE78_07865"/>
<gene>
    <name evidence="1" type="ORF">FOE78_07865</name>
</gene>
<evidence type="ECO:0000313" key="2">
    <source>
        <dbReference type="Proteomes" id="UP000319263"/>
    </source>
</evidence>
<proteinExistence type="predicted"/>
<reference evidence="1 2" key="1">
    <citation type="submission" date="2019-07" db="EMBL/GenBank/DDBJ databases">
        <title>Microlunatus dokdonensis sp. nov. isolated from the rhizospheric soil of the wild plant Elymus tsukushiensis.</title>
        <authorList>
            <person name="Ghim S.-Y."/>
            <person name="Hwang Y.-J."/>
            <person name="Son J.-S."/>
            <person name="Shin J.-H."/>
        </authorList>
    </citation>
    <scope>NUCLEOTIDE SEQUENCE [LARGE SCALE GENOMIC DNA]</scope>
    <source>
        <strain evidence="1 2">KUDC0627</strain>
    </source>
</reference>
<dbReference type="Proteomes" id="UP000319263">
    <property type="component" value="Chromosome"/>
</dbReference>
<dbReference type="OrthoDB" id="3532716at2"/>